<comment type="caution">
    <text evidence="1">The sequence shown here is derived from an EMBL/GenBank/DDBJ whole genome shotgun (WGS) entry which is preliminary data.</text>
</comment>
<dbReference type="GO" id="GO:0036064">
    <property type="term" value="C:ciliary basal body"/>
    <property type="evidence" value="ECO:0007669"/>
    <property type="project" value="TreeGrafter"/>
</dbReference>
<dbReference type="AlphaFoldDB" id="A0A3S5B4A4"/>
<dbReference type="PANTHER" id="PTHR44499:SF1">
    <property type="entry name" value="JOUBERIN"/>
    <property type="match status" value="1"/>
</dbReference>
<dbReference type="OrthoDB" id="6251924at2759"/>
<proteinExistence type="predicted"/>
<dbReference type="EMBL" id="CAAALY010016072">
    <property type="protein sequence ID" value="VEL12855.1"/>
    <property type="molecule type" value="Genomic_DNA"/>
</dbReference>
<sequence length="171" mass="18503">MSHFVLDIVPVSNSTSNNYKMYGADKGLVRIAWAFLRPLGANGHQNTGPQKQRLQLLEVVSPNHISTSLNQNALSFPQEKLLLPTFDKAHDGHGRAGKLISIDAPSLVLDHAGLAANSIEAGGQLMAWWASGSSFRTLYPSTIYVTVKPVGMPKADLMPSNISSFIPNHKS</sequence>
<evidence type="ECO:0000313" key="1">
    <source>
        <dbReference type="EMBL" id="VEL12855.1"/>
    </source>
</evidence>
<gene>
    <name evidence="1" type="ORF">PXEA_LOCUS6295</name>
</gene>
<dbReference type="GO" id="GO:0044458">
    <property type="term" value="P:motile cilium assembly"/>
    <property type="evidence" value="ECO:0007669"/>
    <property type="project" value="TreeGrafter"/>
</dbReference>
<protein>
    <submittedName>
        <fullName evidence="1">Uncharacterized protein</fullName>
    </submittedName>
</protein>
<dbReference type="PANTHER" id="PTHR44499">
    <property type="entry name" value="JOUBERIN"/>
    <property type="match status" value="1"/>
</dbReference>
<keyword evidence="2" id="KW-1185">Reference proteome</keyword>
<evidence type="ECO:0000313" key="2">
    <source>
        <dbReference type="Proteomes" id="UP000784294"/>
    </source>
</evidence>
<accession>A0A3S5B4A4</accession>
<organism evidence="1 2">
    <name type="scientific">Protopolystoma xenopodis</name>
    <dbReference type="NCBI Taxonomy" id="117903"/>
    <lineage>
        <taxon>Eukaryota</taxon>
        <taxon>Metazoa</taxon>
        <taxon>Spiralia</taxon>
        <taxon>Lophotrochozoa</taxon>
        <taxon>Platyhelminthes</taxon>
        <taxon>Monogenea</taxon>
        <taxon>Polyopisthocotylea</taxon>
        <taxon>Polystomatidea</taxon>
        <taxon>Polystomatidae</taxon>
        <taxon>Protopolystoma</taxon>
    </lineage>
</organism>
<dbReference type="InterPro" id="IPR052803">
    <property type="entry name" value="Cilium-Associated_Jouberin"/>
</dbReference>
<name>A0A3S5B4A4_9PLAT</name>
<dbReference type="Proteomes" id="UP000784294">
    <property type="component" value="Unassembled WGS sequence"/>
</dbReference>
<reference evidence="1" key="1">
    <citation type="submission" date="2018-11" db="EMBL/GenBank/DDBJ databases">
        <authorList>
            <consortium name="Pathogen Informatics"/>
        </authorList>
    </citation>
    <scope>NUCLEOTIDE SEQUENCE</scope>
</reference>